<keyword evidence="1" id="KW-0614">Plasmid</keyword>
<reference evidence="1 2" key="1">
    <citation type="submission" date="2013-11" db="EMBL/GenBank/DDBJ databases">
        <title>Complete genome sequence of Rhizobium gallicum bv. gallicum R602.</title>
        <authorList>
            <person name="Bustos P."/>
            <person name="Santamaria R.I."/>
            <person name="Lozano L."/>
            <person name="Acosta J.L."/>
            <person name="Ormeno-Orrillo E."/>
            <person name="Rogel M.A."/>
            <person name="Romero D."/>
            <person name="Cevallos M.A."/>
            <person name="Martinez-Romero E."/>
            <person name="Gonzalez V."/>
        </authorList>
    </citation>
    <scope>NUCLEOTIDE SEQUENCE [LARGE SCALE GENOMIC DNA]</scope>
    <source>
        <strain evidence="1 2">R602</strain>
        <plasmid evidence="1 2">pRgalR602c</plasmid>
    </source>
</reference>
<dbReference type="EMBL" id="CP006880">
    <property type="protein sequence ID" value="AJD46062.1"/>
    <property type="molecule type" value="Genomic_DNA"/>
</dbReference>
<dbReference type="RefSeq" id="WP_040116133.1">
    <property type="nucleotide sequence ID" value="NZ_CP006880.1"/>
</dbReference>
<keyword evidence="2" id="KW-1185">Reference proteome</keyword>
<dbReference type="HOGENOM" id="CLU_171011_0_0_5"/>
<evidence type="ECO:0000313" key="1">
    <source>
        <dbReference type="EMBL" id="AJD46062.1"/>
    </source>
</evidence>
<dbReference type="InterPro" id="IPR011990">
    <property type="entry name" value="TPR-like_helical_dom_sf"/>
</dbReference>
<gene>
    <name evidence="1" type="ORF">RGR602_PC02039</name>
</gene>
<dbReference type="AlphaFoldDB" id="A0A0B4XI04"/>
<evidence type="ECO:0000313" key="2">
    <source>
        <dbReference type="Proteomes" id="UP000031368"/>
    </source>
</evidence>
<dbReference type="Proteomes" id="UP000031368">
    <property type="component" value="Plasmid pRgalR602c"/>
</dbReference>
<sequence length="111" mass="12359">MTQQRADSLEFLHALGLLYCRAGHLERGLVFLLLAARMAPENVSILHSLADAFVETDAGTRAIASIDRIGEISKETDPDLARLRSRAHWLRGQEDQARDAFKAYLQARAAK</sequence>
<protein>
    <submittedName>
        <fullName evidence="1">Tetratricopeptide repeat-containing protein</fullName>
    </submittedName>
</protein>
<dbReference type="SUPFAM" id="SSF48452">
    <property type="entry name" value="TPR-like"/>
    <property type="match status" value="1"/>
</dbReference>
<dbReference type="KEGG" id="rga:RGR602_PC02039"/>
<proteinExistence type="predicted"/>
<accession>A0A0B4XI04</accession>
<organism evidence="1 2">
    <name type="scientific">Rhizobium gallicum bv. gallicum R602sp</name>
    <dbReference type="NCBI Taxonomy" id="1041138"/>
    <lineage>
        <taxon>Bacteria</taxon>
        <taxon>Pseudomonadati</taxon>
        <taxon>Pseudomonadota</taxon>
        <taxon>Alphaproteobacteria</taxon>
        <taxon>Hyphomicrobiales</taxon>
        <taxon>Rhizobiaceae</taxon>
        <taxon>Rhizobium/Agrobacterium group</taxon>
        <taxon>Rhizobium</taxon>
    </lineage>
</organism>
<dbReference type="Gene3D" id="1.25.40.10">
    <property type="entry name" value="Tetratricopeptide repeat domain"/>
    <property type="match status" value="1"/>
</dbReference>
<name>A0A0B4XI04_9HYPH</name>
<geneLocation type="plasmid" evidence="1 2">
    <name>pRgalR602c</name>
</geneLocation>